<evidence type="ECO:0000313" key="2">
    <source>
        <dbReference type="Proteomes" id="UP000095280"/>
    </source>
</evidence>
<dbReference type="WBParaSite" id="maker-uti_cns_0001916-snap-gene-0.42-mRNA-1">
    <property type="protein sequence ID" value="maker-uti_cns_0001916-snap-gene-0.42-mRNA-1"/>
    <property type="gene ID" value="maker-uti_cns_0001916-snap-gene-0.42"/>
</dbReference>
<accession>A0A1I8GHX4</accession>
<protein>
    <submittedName>
        <fullName evidence="3">CCDC50_N domain-containing protein</fullName>
    </submittedName>
</protein>
<proteinExistence type="predicted"/>
<name>A0A1I8GHX4_9PLAT</name>
<keyword evidence="2" id="KW-1185">Reference proteome</keyword>
<reference evidence="3" key="1">
    <citation type="submission" date="2016-11" db="UniProtKB">
        <authorList>
            <consortium name="WormBaseParasite"/>
        </authorList>
    </citation>
    <scope>IDENTIFICATION</scope>
</reference>
<feature type="compositionally biased region" description="Basic and acidic residues" evidence="1">
    <location>
        <begin position="7"/>
        <end position="58"/>
    </location>
</feature>
<feature type="region of interest" description="Disordered" evidence="1">
    <location>
        <begin position="74"/>
        <end position="93"/>
    </location>
</feature>
<dbReference type="AlphaFoldDB" id="A0A1I8GHX4"/>
<evidence type="ECO:0000256" key="1">
    <source>
        <dbReference type="SAM" id="MobiDB-lite"/>
    </source>
</evidence>
<evidence type="ECO:0000313" key="3">
    <source>
        <dbReference type="WBParaSite" id="maker-uti_cns_0001916-snap-gene-0.42-mRNA-1"/>
    </source>
</evidence>
<dbReference type="Proteomes" id="UP000095280">
    <property type="component" value="Unplaced"/>
</dbReference>
<feature type="region of interest" description="Disordered" evidence="1">
    <location>
        <begin position="1"/>
        <end position="58"/>
    </location>
</feature>
<organism evidence="2 3">
    <name type="scientific">Macrostomum lignano</name>
    <dbReference type="NCBI Taxonomy" id="282301"/>
    <lineage>
        <taxon>Eukaryota</taxon>
        <taxon>Metazoa</taxon>
        <taxon>Spiralia</taxon>
        <taxon>Lophotrochozoa</taxon>
        <taxon>Platyhelminthes</taxon>
        <taxon>Rhabditophora</taxon>
        <taxon>Macrostomorpha</taxon>
        <taxon>Macrostomida</taxon>
        <taxon>Macrostomidae</taxon>
        <taxon>Macrostomum</taxon>
    </lineage>
</organism>
<sequence length="168" mass="19327">RLLQGNQREDRLLQGNQREDRLLQGNQREDRLLQGNQREDRLLQGNQREDRLLQGNQREDRLLQGNRCSYQRQLDERQQRSSSVGGQQAELQPPSLSSFERVVLRELAAIRQQVEENGRHIAAISSRRGVNLRLPVDLPCTTVPDANTLSDNYPLLVVGAPRTWRDAS</sequence>